<feature type="region of interest" description="Disordered" evidence="7">
    <location>
        <begin position="41"/>
        <end position="71"/>
    </location>
</feature>
<name>A0AAV5QPC2_9ASCO</name>
<dbReference type="GeneID" id="90073988"/>
<feature type="domain" description="Protein kinase" evidence="8">
    <location>
        <begin position="415"/>
        <end position="686"/>
    </location>
</feature>
<dbReference type="GO" id="GO:0004674">
    <property type="term" value="F:protein serine/threonine kinase activity"/>
    <property type="evidence" value="ECO:0007669"/>
    <property type="project" value="UniProtKB-KW"/>
</dbReference>
<feature type="compositionally biased region" description="Basic and acidic residues" evidence="7">
    <location>
        <begin position="157"/>
        <end position="171"/>
    </location>
</feature>
<feature type="binding site" evidence="6">
    <location>
        <position position="444"/>
    </location>
    <ligand>
        <name>ATP</name>
        <dbReference type="ChEBI" id="CHEBI:30616"/>
    </ligand>
</feature>
<protein>
    <submittedName>
        <fullName evidence="9">Serine/threonine/tyrosine protein kinase</fullName>
    </submittedName>
</protein>
<evidence type="ECO:0000256" key="6">
    <source>
        <dbReference type="PROSITE-ProRule" id="PRU10141"/>
    </source>
</evidence>
<keyword evidence="1" id="KW-0723">Serine/threonine-protein kinase</keyword>
<dbReference type="Gene3D" id="1.10.510.10">
    <property type="entry name" value="Transferase(Phosphotransferase) domain 1"/>
    <property type="match status" value="1"/>
</dbReference>
<evidence type="ECO:0000313" key="9">
    <source>
        <dbReference type="EMBL" id="GMM36013.1"/>
    </source>
</evidence>
<dbReference type="GO" id="GO:0004712">
    <property type="term" value="F:protein serine/threonine/tyrosine kinase activity"/>
    <property type="evidence" value="ECO:0007669"/>
    <property type="project" value="TreeGrafter"/>
</dbReference>
<dbReference type="SUPFAM" id="SSF56112">
    <property type="entry name" value="Protein kinase-like (PK-like)"/>
    <property type="match status" value="1"/>
</dbReference>
<dbReference type="InterPro" id="IPR027084">
    <property type="entry name" value="Mps1_cat"/>
</dbReference>
<dbReference type="InterPro" id="IPR008271">
    <property type="entry name" value="Ser/Thr_kinase_AS"/>
</dbReference>
<dbReference type="Pfam" id="PF00069">
    <property type="entry name" value="Pkinase"/>
    <property type="match status" value="1"/>
</dbReference>
<dbReference type="SMART" id="SM00220">
    <property type="entry name" value="S_TKc"/>
    <property type="match status" value="1"/>
</dbReference>
<evidence type="ECO:0000256" key="5">
    <source>
        <dbReference type="ARBA" id="ARBA00022840"/>
    </source>
</evidence>
<dbReference type="GO" id="GO:0005634">
    <property type="term" value="C:nucleus"/>
    <property type="evidence" value="ECO:0007669"/>
    <property type="project" value="TreeGrafter"/>
</dbReference>
<proteinExistence type="predicted"/>
<reference evidence="9 10" key="1">
    <citation type="journal article" date="2023" name="Elife">
        <title>Identification of key yeast species and microbe-microbe interactions impacting larval growth of Drosophila in the wild.</title>
        <authorList>
            <person name="Mure A."/>
            <person name="Sugiura Y."/>
            <person name="Maeda R."/>
            <person name="Honda K."/>
            <person name="Sakurai N."/>
            <person name="Takahashi Y."/>
            <person name="Watada M."/>
            <person name="Katoh T."/>
            <person name="Gotoh A."/>
            <person name="Gotoh Y."/>
            <person name="Taniguchi I."/>
            <person name="Nakamura K."/>
            <person name="Hayashi T."/>
            <person name="Katayama T."/>
            <person name="Uemura T."/>
            <person name="Hattori Y."/>
        </authorList>
    </citation>
    <scope>NUCLEOTIDE SEQUENCE [LARGE SCALE GENOMIC DNA]</scope>
    <source>
        <strain evidence="9 10">SC-9</strain>
    </source>
</reference>
<dbReference type="Proteomes" id="UP001360560">
    <property type="component" value="Unassembled WGS sequence"/>
</dbReference>
<feature type="compositionally biased region" description="Basic and acidic residues" evidence="7">
    <location>
        <begin position="47"/>
        <end position="66"/>
    </location>
</feature>
<evidence type="ECO:0000256" key="3">
    <source>
        <dbReference type="ARBA" id="ARBA00022741"/>
    </source>
</evidence>
<dbReference type="InterPro" id="IPR000719">
    <property type="entry name" value="Prot_kinase_dom"/>
</dbReference>
<dbReference type="PROSITE" id="PS50011">
    <property type="entry name" value="PROTEIN_KINASE_DOM"/>
    <property type="match status" value="1"/>
</dbReference>
<evidence type="ECO:0000256" key="7">
    <source>
        <dbReference type="SAM" id="MobiDB-lite"/>
    </source>
</evidence>
<feature type="compositionally biased region" description="Basic and acidic residues" evidence="7">
    <location>
        <begin position="347"/>
        <end position="356"/>
    </location>
</feature>
<keyword evidence="4 9" id="KW-0418">Kinase</keyword>
<sequence length="734" mass="84969">MSKGIYDSDEESFFEPPKLSSYSMAILNENKENILADLDNQVIPGMEDQHQPEDILDKDSDSRMMDPNEDNDLVLADIETSSPALLKKENQQHYIQQQQQQQQQHHKRSSLPRKRSTIGIPSRVHNPLGHPRRVSSRKSSGDKMSYKDSNTNIDNENIQKDSQKDNNEAETARSLSSHSQASHEIQNNHNTSTNETSVYGDNIDFKNNIGNPNFIFSHETLVENGYEKNIDPQNALKSKTRNTNDYEEQYRNNHAFENEQELYEQLRKDRLLQEELEKKKMEELERSKKEEHLEQMRLQRELQVQKQIEEERIERDKMLSKQNEQQNQRQQRQQRQQPIEQQQIEQRNSEQRHLQNDRNDIEYANDNKENMPAQKVSFAQKQREAYNVVTETIPLKPEYNEIQQHNMIMVNKVSFEILELIGKGGSSKVYKVKNKSNNKLYALKKVLFDEFDESSAEGFKGEIDLLVKLREKKRVVRLVDYSLTSGCLYLVMECGDVDFARVLGSRLKLSLDFDAVRFYAKELLRCVQEVHDADIVHSDLKPANFLFVKGTLKLIDFGISNVVPDHTVNIYRDSQIGTPNYMAPEALVAASNNNNEGTWKVGKPSDVWSCGCIIYQMIYGRPPYGQYNGHQRILAIMNPEVDINYPDKGLGDVKVPKSLMQLIKSCLTRDPKKRSTIHELLDGPFLNPRIVTHQFLQDLIGSAIGYGKTHEEPSKEELNEIALDVWNRIVGLNY</sequence>
<evidence type="ECO:0000256" key="4">
    <source>
        <dbReference type="ARBA" id="ARBA00022777"/>
    </source>
</evidence>
<dbReference type="GO" id="GO:0007094">
    <property type="term" value="P:mitotic spindle assembly checkpoint signaling"/>
    <property type="evidence" value="ECO:0007669"/>
    <property type="project" value="TreeGrafter"/>
</dbReference>
<accession>A0AAV5QPC2</accession>
<evidence type="ECO:0000256" key="2">
    <source>
        <dbReference type="ARBA" id="ARBA00022679"/>
    </source>
</evidence>
<evidence type="ECO:0000259" key="8">
    <source>
        <dbReference type="PROSITE" id="PS50011"/>
    </source>
</evidence>
<dbReference type="GO" id="GO:0000776">
    <property type="term" value="C:kinetochore"/>
    <property type="evidence" value="ECO:0007669"/>
    <property type="project" value="TreeGrafter"/>
</dbReference>
<evidence type="ECO:0000313" key="10">
    <source>
        <dbReference type="Proteomes" id="UP001360560"/>
    </source>
</evidence>
<comment type="caution">
    <text evidence="9">The sequence shown here is derived from an EMBL/GenBank/DDBJ whole genome shotgun (WGS) entry which is preliminary data.</text>
</comment>
<dbReference type="PANTHER" id="PTHR22974">
    <property type="entry name" value="MIXED LINEAGE PROTEIN KINASE"/>
    <property type="match status" value="1"/>
</dbReference>
<organism evidence="9 10">
    <name type="scientific">Saccharomycopsis crataegensis</name>
    <dbReference type="NCBI Taxonomy" id="43959"/>
    <lineage>
        <taxon>Eukaryota</taxon>
        <taxon>Fungi</taxon>
        <taxon>Dikarya</taxon>
        <taxon>Ascomycota</taxon>
        <taxon>Saccharomycotina</taxon>
        <taxon>Saccharomycetes</taxon>
        <taxon>Saccharomycopsidaceae</taxon>
        <taxon>Saccharomycopsis</taxon>
    </lineage>
</organism>
<keyword evidence="2" id="KW-0808">Transferase</keyword>
<dbReference type="PROSITE" id="PS00107">
    <property type="entry name" value="PROTEIN_KINASE_ATP"/>
    <property type="match status" value="1"/>
</dbReference>
<dbReference type="Gene3D" id="3.30.200.20">
    <property type="entry name" value="Phosphorylase Kinase, domain 1"/>
    <property type="match status" value="1"/>
</dbReference>
<feature type="region of interest" description="Disordered" evidence="7">
    <location>
        <begin position="317"/>
        <end position="356"/>
    </location>
</feature>
<dbReference type="AlphaFoldDB" id="A0AAV5QPC2"/>
<gene>
    <name evidence="9" type="ORF">DASC09_033380</name>
</gene>
<keyword evidence="5 6" id="KW-0067">ATP-binding</keyword>
<dbReference type="GO" id="GO:0034501">
    <property type="term" value="P:protein localization to kinetochore"/>
    <property type="evidence" value="ECO:0007669"/>
    <property type="project" value="TreeGrafter"/>
</dbReference>
<dbReference type="EMBL" id="BTFZ01000011">
    <property type="protein sequence ID" value="GMM36013.1"/>
    <property type="molecule type" value="Genomic_DNA"/>
</dbReference>
<dbReference type="GO" id="GO:0033316">
    <property type="term" value="P:meiotic spindle assembly checkpoint signaling"/>
    <property type="evidence" value="ECO:0007669"/>
    <property type="project" value="TreeGrafter"/>
</dbReference>
<dbReference type="InterPro" id="IPR011009">
    <property type="entry name" value="Kinase-like_dom_sf"/>
</dbReference>
<feature type="compositionally biased region" description="Low complexity" evidence="7">
    <location>
        <begin position="92"/>
        <end position="103"/>
    </location>
</feature>
<dbReference type="CDD" id="cd14131">
    <property type="entry name" value="PKc_Mps1"/>
    <property type="match status" value="1"/>
</dbReference>
<keyword evidence="3 6" id="KW-0547">Nucleotide-binding</keyword>
<feature type="compositionally biased region" description="Basic residues" evidence="7">
    <location>
        <begin position="104"/>
        <end position="116"/>
    </location>
</feature>
<dbReference type="PANTHER" id="PTHR22974:SF21">
    <property type="entry name" value="DUAL SPECIFICITY PROTEIN KINASE TTK"/>
    <property type="match status" value="1"/>
</dbReference>
<dbReference type="GO" id="GO:0098813">
    <property type="term" value="P:nuclear chromosome segregation"/>
    <property type="evidence" value="ECO:0007669"/>
    <property type="project" value="UniProtKB-ARBA"/>
</dbReference>
<feature type="compositionally biased region" description="Polar residues" evidence="7">
    <location>
        <begin position="147"/>
        <end position="156"/>
    </location>
</feature>
<evidence type="ECO:0000256" key="1">
    <source>
        <dbReference type="ARBA" id="ARBA00022527"/>
    </source>
</evidence>
<dbReference type="InterPro" id="IPR017441">
    <property type="entry name" value="Protein_kinase_ATP_BS"/>
</dbReference>
<feature type="region of interest" description="Disordered" evidence="7">
    <location>
        <begin position="89"/>
        <end position="198"/>
    </location>
</feature>
<dbReference type="FunFam" id="3.30.200.20:FF:000131">
    <property type="entry name" value="Dual specificity protein kinase TTK"/>
    <property type="match status" value="1"/>
</dbReference>
<dbReference type="PROSITE" id="PS00108">
    <property type="entry name" value="PROTEIN_KINASE_ST"/>
    <property type="match status" value="1"/>
</dbReference>
<feature type="compositionally biased region" description="Low complexity" evidence="7">
    <location>
        <begin position="322"/>
        <end position="346"/>
    </location>
</feature>
<feature type="compositionally biased region" description="Polar residues" evidence="7">
    <location>
        <begin position="173"/>
        <end position="198"/>
    </location>
</feature>
<keyword evidence="10" id="KW-1185">Reference proteome</keyword>
<dbReference type="RefSeq" id="XP_064853009.1">
    <property type="nucleotide sequence ID" value="XM_064996937.1"/>
</dbReference>
<dbReference type="GO" id="GO:0005524">
    <property type="term" value="F:ATP binding"/>
    <property type="evidence" value="ECO:0007669"/>
    <property type="project" value="UniProtKB-UniRule"/>
</dbReference>